<keyword evidence="6 7" id="KW-0472">Membrane</keyword>
<name>A0A1G7BIE5_9PROT</name>
<evidence type="ECO:0000313" key="9">
    <source>
        <dbReference type="EMBL" id="SDE26844.1"/>
    </source>
</evidence>
<dbReference type="InterPro" id="IPR055348">
    <property type="entry name" value="DctQ"/>
</dbReference>
<evidence type="ECO:0000256" key="1">
    <source>
        <dbReference type="ARBA" id="ARBA00004651"/>
    </source>
</evidence>
<keyword evidence="7" id="KW-0997">Cell inner membrane</keyword>
<keyword evidence="4 7" id="KW-0812">Transmembrane</keyword>
<comment type="subunit">
    <text evidence="7">The complex comprises the extracytoplasmic solute receptor protein and the two transmembrane proteins.</text>
</comment>
<sequence>MTDMPTPRHPRPGGVLTAARERLLRPLAIALALYGGLVLLVVTALTMVNVTGVALDALVRPLGGSVPGLAGYEEVVALLIGGGALAFLPYCQLRYGHVAVDLFTLRAPRAFNAALDRLSLALTALLALFLGGSMIVGMAEARADGVISSVRAWPEWPFWLPGIVALLAWSATAAVMAAAPPGPEAAGSHYPHAGTPGNADG</sequence>
<dbReference type="Proteomes" id="UP000199412">
    <property type="component" value="Unassembled WGS sequence"/>
</dbReference>
<accession>A0A1G7BIE5</accession>
<evidence type="ECO:0000256" key="5">
    <source>
        <dbReference type="ARBA" id="ARBA00022989"/>
    </source>
</evidence>
<proteinExistence type="inferred from homology"/>
<organism evidence="9 10">
    <name type="scientific">Rhodospira trueperi</name>
    <dbReference type="NCBI Taxonomy" id="69960"/>
    <lineage>
        <taxon>Bacteria</taxon>
        <taxon>Pseudomonadati</taxon>
        <taxon>Pseudomonadota</taxon>
        <taxon>Alphaproteobacteria</taxon>
        <taxon>Rhodospirillales</taxon>
        <taxon>Rhodospirillaceae</taxon>
        <taxon>Rhodospira</taxon>
    </lineage>
</organism>
<keyword evidence="10" id="KW-1185">Reference proteome</keyword>
<evidence type="ECO:0000256" key="3">
    <source>
        <dbReference type="ARBA" id="ARBA00022475"/>
    </source>
</evidence>
<dbReference type="RefSeq" id="WP_218128346.1">
    <property type="nucleotide sequence ID" value="NZ_FNAP01000005.1"/>
</dbReference>
<dbReference type="AlphaFoldDB" id="A0A1G7BIE5"/>
<evidence type="ECO:0000313" key="10">
    <source>
        <dbReference type="Proteomes" id="UP000199412"/>
    </source>
</evidence>
<keyword evidence="2 7" id="KW-0813">Transport</keyword>
<dbReference type="GO" id="GO:0022857">
    <property type="term" value="F:transmembrane transporter activity"/>
    <property type="evidence" value="ECO:0007669"/>
    <property type="project" value="UniProtKB-UniRule"/>
</dbReference>
<feature type="transmembrane region" description="Helical" evidence="7">
    <location>
        <begin position="27"/>
        <end position="55"/>
    </location>
</feature>
<dbReference type="EMBL" id="FNAP01000005">
    <property type="protein sequence ID" value="SDE26844.1"/>
    <property type="molecule type" value="Genomic_DNA"/>
</dbReference>
<comment type="function">
    <text evidence="7">Part of the tripartite ATP-independent periplasmic (TRAP) transport system.</text>
</comment>
<feature type="domain" description="Tripartite ATP-independent periplasmic transporters DctQ component" evidence="8">
    <location>
        <begin position="55"/>
        <end position="175"/>
    </location>
</feature>
<dbReference type="STRING" id="69960.SAMN05421720_10551"/>
<comment type="similarity">
    <text evidence="7">Belongs to the TRAP transporter small permease family.</text>
</comment>
<evidence type="ECO:0000259" key="8">
    <source>
        <dbReference type="Pfam" id="PF04290"/>
    </source>
</evidence>
<feature type="transmembrane region" description="Helical" evidence="7">
    <location>
        <begin position="158"/>
        <end position="179"/>
    </location>
</feature>
<feature type="transmembrane region" description="Helical" evidence="7">
    <location>
        <begin position="114"/>
        <end position="138"/>
    </location>
</feature>
<dbReference type="Pfam" id="PF04290">
    <property type="entry name" value="DctQ"/>
    <property type="match status" value="1"/>
</dbReference>
<evidence type="ECO:0000256" key="4">
    <source>
        <dbReference type="ARBA" id="ARBA00022692"/>
    </source>
</evidence>
<evidence type="ECO:0000256" key="6">
    <source>
        <dbReference type="ARBA" id="ARBA00023136"/>
    </source>
</evidence>
<dbReference type="GO" id="GO:0005886">
    <property type="term" value="C:plasma membrane"/>
    <property type="evidence" value="ECO:0007669"/>
    <property type="project" value="UniProtKB-SubCell"/>
</dbReference>
<reference evidence="9 10" key="1">
    <citation type="submission" date="2016-10" db="EMBL/GenBank/DDBJ databases">
        <authorList>
            <person name="de Groot N.N."/>
        </authorList>
    </citation>
    <scope>NUCLEOTIDE SEQUENCE [LARGE SCALE GENOMIC DNA]</scope>
    <source>
        <strain evidence="9 10">ATCC 700224</strain>
    </source>
</reference>
<gene>
    <name evidence="9" type="ORF">SAMN05421720_10551</name>
</gene>
<evidence type="ECO:0000256" key="2">
    <source>
        <dbReference type="ARBA" id="ARBA00022448"/>
    </source>
</evidence>
<evidence type="ECO:0000256" key="7">
    <source>
        <dbReference type="RuleBase" id="RU369079"/>
    </source>
</evidence>
<protein>
    <recommendedName>
        <fullName evidence="7">TRAP transporter small permease protein</fullName>
    </recommendedName>
</protein>
<comment type="subcellular location">
    <subcellularLocation>
        <location evidence="7">Cell inner membrane</location>
        <topology evidence="7">Multi-pass membrane protein</topology>
    </subcellularLocation>
    <subcellularLocation>
        <location evidence="1">Cell membrane</location>
        <topology evidence="1">Multi-pass membrane protein</topology>
    </subcellularLocation>
</comment>
<keyword evidence="3" id="KW-1003">Cell membrane</keyword>
<keyword evidence="5 7" id="KW-1133">Transmembrane helix</keyword>
<feature type="transmembrane region" description="Helical" evidence="7">
    <location>
        <begin position="75"/>
        <end position="93"/>
    </location>
</feature>